<dbReference type="InterPro" id="IPR027417">
    <property type="entry name" value="P-loop_NTPase"/>
</dbReference>
<name>A0ABU4BE78_9NOCA</name>
<dbReference type="PANTHER" id="PTHR43335:SF4">
    <property type="entry name" value="ABC TRANSPORTER, ATP-BINDING PROTEIN"/>
    <property type="match status" value="1"/>
</dbReference>
<dbReference type="InterPro" id="IPR029058">
    <property type="entry name" value="AB_hydrolase_fold"/>
</dbReference>
<evidence type="ECO:0000313" key="9">
    <source>
        <dbReference type="EMBL" id="MDV6262418.1"/>
    </source>
</evidence>
<reference evidence="9 10" key="1">
    <citation type="submission" date="2023-10" db="EMBL/GenBank/DDBJ databases">
        <title>Development of a sustainable strategy for remediation of hydrocarbon-contaminated territories based on the waste exchange concept.</title>
        <authorList>
            <person name="Krivoruchko A."/>
        </authorList>
    </citation>
    <scope>NUCLEOTIDE SEQUENCE [LARGE SCALE GENOMIC DNA]</scope>
    <source>
        <strain evidence="9 10">IEGM 1323</strain>
    </source>
</reference>
<dbReference type="InterPro" id="IPR013736">
    <property type="entry name" value="Xaa-Pro_dipept_C"/>
</dbReference>
<accession>A0ABU4BE78</accession>
<keyword evidence="7" id="KW-0812">Transmembrane</keyword>
<dbReference type="InterPro" id="IPR003439">
    <property type="entry name" value="ABC_transporter-like_ATP-bd"/>
</dbReference>
<dbReference type="Gene3D" id="2.60.120.260">
    <property type="entry name" value="Galactose-binding domain-like"/>
    <property type="match status" value="1"/>
</dbReference>
<proteinExistence type="inferred from homology"/>
<dbReference type="InterPro" id="IPR003593">
    <property type="entry name" value="AAA+_ATPase"/>
</dbReference>
<dbReference type="InterPro" id="IPR008979">
    <property type="entry name" value="Galactose-bd-like_sf"/>
</dbReference>
<dbReference type="RefSeq" id="WP_317564787.1">
    <property type="nucleotide sequence ID" value="NZ_JAWLJX010000003.1"/>
</dbReference>
<keyword evidence="4 9" id="KW-0378">Hydrolase</keyword>
<evidence type="ECO:0000256" key="3">
    <source>
        <dbReference type="ARBA" id="ARBA00022741"/>
    </source>
</evidence>
<dbReference type="InterPro" id="IPR017871">
    <property type="entry name" value="ABC_transporter-like_CS"/>
</dbReference>
<keyword evidence="5" id="KW-0067">ATP-binding</keyword>
<dbReference type="Pfam" id="PF02129">
    <property type="entry name" value="Peptidase_S15"/>
    <property type="match status" value="1"/>
</dbReference>
<evidence type="ECO:0000259" key="8">
    <source>
        <dbReference type="PROSITE" id="PS50893"/>
    </source>
</evidence>
<keyword evidence="10" id="KW-1185">Reference proteome</keyword>
<evidence type="ECO:0000256" key="7">
    <source>
        <dbReference type="SAM" id="Phobius"/>
    </source>
</evidence>
<evidence type="ECO:0000256" key="2">
    <source>
        <dbReference type="ARBA" id="ARBA00022448"/>
    </source>
</evidence>
<dbReference type="SUPFAM" id="SSF53474">
    <property type="entry name" value="alpha/beta-Hydrolases"/>
    <property type="match status" value="1"/>
</dbReference>
<dbReference type="PROSITE" id="PS00211">
    <property type="entry name" value="ABC_TRANSPORTER_1"/>
    <property type="match status" value="1"/>
</dbReference>
<dbReference type="Gene3D" id="3.40.50.300">
    <property type="entry name" value="P-loop containing nucleotide triphosphate hydrolases"/>
    <property type="match status" value="1"/>
</dbReference>
<sequence>MPIPRLPLSRRAMTVGAAVIAVLAVAALAFVLLPQDSSAHTSTRDARITLPESPESTGTVDIDARLYAPAVTPAPTVLLAHGFGGSKDSVDGEARDLAARGYTVLAYSARGFGDSTGSISINDPDREVADARGLIDWLAEQPEVELDAPGDPHVGVAGGSYGGALALSAGGTDPRIDSIAAAITWNDLGQALFPNYGVTSTEGREALGDTVTPAAAEYGGPGVLKRGWAGVFFGAGAASTPPGDGGDGGDASTETSEAGDGASACGRFSPEFCDAYAQSAVTGIPSQQLLDLLTTHSPVAVASNITAPTLLVQGTQDTLFGLDQADATARQIAAAGGNVTVRWFDGGHDAGGTDGTSDRAIADFFDRTLRDREAATGSQPFVYSTQRAADERGGDRNRRMTAPDYPGLAADSDATQTESVTFTPRAENQSIIRPPGASPSAISSVPGLGSVLSTLGSTGAGAALTADLPGQSATFTSDHVDSSVTITGAPRVNLRVASLASPGQAVLFAKLYDVAPNGTRTLPGGAVSAIRLPDTEGIDPVDVTVALPGISYAVQQGHRLELSISTTDQAYAVPLEPAQFSVAMTDNTIALPTVPAEESANSTVPVAPLIGIGVVLLAVAGAIVAGAVRTRRRAVAEVDESLIDTPLVITDLAKTYSNGFRAVDGVSFEVKQGQVLGLLGPNGAGKTTTLRMLMGLITPTGGDIRVFGHKVTPGAPVLSRLGSFVEGSGFLPHLTGTQNLRLYWEATGRPIEDAHLEEALEIADLGTAIERKVKSYSQGMRQRLAIAQAMLGLPDLMVLDEPTNGLDPPQIRTMRDVLINYAKTGRTVLVSSHLLAEVEQTCTHVVVMNRGSVISSGTVRELTAAGGQTEIRVDDATRARSVLDASGHDGAVIVDDGTVTVDLTDADSAVVIRELVTAGVSVRGFSQSTRLEDVFLDLVHRDTPGSVIHEPDTSKDRS</sequence>
<evidence type="ECO:0000256" key="4">
    <source>
        <dbReference type="ARBA" id="ARBA00022801"/>
    </source>
</evidence>
<dbReference type="SMART" id="SM00939">
    <property type="entry name" value="PepX_C"/>
    <property type="match status" value="1"/>
</dbReference>
<keyword evidence="7" id="KW-0472">Membrane</keyword>
<dbReference type="EMBL" id="JAWLJX010000003">
    <property type="protein sequence ID" value="MDV6262418.1"/>
    <property type="molecule type" value="Genomic_DNA"/>
</dbReference>
<comment type="similarity">
    <text evidence="1">Belongs to the ABC transporter superfamily.</text>
</comment>
<dbReference type="InterPro" id="IPR006311">
    <property type="entry name" value="TAT_signal"/>
</dbReference>
<protein>
    <submittedName>
        <fullName evidence="9">Alpha/beta fold hydrolase</fullName>
    </submittedName>
</protein>
<feature type="transmembrane region" description="Helical" evidence="7">
    <location>
        <begin position="606"/>
        <end position="628"/>
    </location>
</feature>
<keyword evidence="3" id="KW-0547">Nucleotide-binding</keyword>
<evidence type="ECO:0000313" key="10">
    <source>
        <dbReference type="Proteomes" id="UP001185755"/>
    </source>
</evidence>
<keyword evidence="2" id="KW-0813">Transport</keyword>
<dbReference type="GO" id="GO:0016787">
    <property type="term" value="F:hydrolase activity"/>
    <property type="evidence" value="ECO:0007669"/>
    <property type="project" value="UniProtKB-KW"/>
</dbReference>
<dbReference type="PANTHER" id="PTHR43335">
    <property type="entry name" value="ABC TRANSPORTER, ATP-BINDING PROTEIN"/>
    <property type="match status" value="1"/>
</dbReference>
<dbReference type="Proteomes" id="UP001185755">
    <property type="component" value="Unassembled WGS sequence"/>
</dbReference>
<dbReference type="Pfam" id="PF00005">
    <property type="entry name" value="ABC_tran"/>
    <property type="match status" value="1"/>
</dbReference>
<gene>
    <name evidence="9" type="ORF">R3P96_13815</name>
</gene>
<evidence type="ECO:0000256" key="5">
    <source>
        <dbReference type="ARBA" id="ARBA00022840"/>
    </source>
</evidence>
<dbReference type="SMART" id="SM00382">
    <property type="entry name" value="AAA"/>
    <property type="match status" value="1"/>
</dbReference>
<organism evidence="9 10">
    <name type="scientific">Rhodococcoides yunnanense</name>
    <dbReference type="NCBI Taxonomy" id="278209"/>
    <lineage>
        <taxon>Bacteria</taxon>
        <taxon>Bacillati</taxon>
        <taxon>Actinomycetota</taxon>
        <taxon>Actinomycetes</taxon>
        <taxon>Mycobacteriales</taxon>
        <taxon>Nocardiaceae</taxon>
        <taxon>Rhodococcoides</taxon>
    </lineage>
</organism>
<dbReference type="InterPro" id="IPR000383">
    <property type="entry name" value="Xaa-Pro-like_dom"/>
</dbReference>
<dbReference type="Pfam" id="PF08530">
    <property type="entry name" value="PepX_C"/>
    <property type="match status" value="1"/>
</dbReference>
<dbReference type="Gene3D" id="3.40.50.1820">
    <property type="entry name" value="alpha/beta hydrolase"/>
    <property type="match status" value="2"/>
</dbReference>
<evidence type="ECO:0000256" key="6">
    <source>
        <dbReference type="SAM" id="MobiDB-lite"/>
    </source>
</evidence>
<comment type="caution">
    <text evidence="9">The sequence shown here is derived from an EMBL/GenBank/DDBJ whole genome shotgun (WGS) entry which is preliminary data.</text>
</comment>
<keyword evidence="7" id="KW-1133">Transmembrane helix</keyword>
<dbReference type="PROSITE" id="PS51318">
    <property type="entry name" value="TAT"/>
    <property type="match status" value="1"/>
</dbReference>
<dbReference type="PROSITE" id="PS50893">
    <property type="entry name" value="ABC_TRANSPORTER_2"/>
    <property type="match status" value="1"/>
</dbReference>
<feature type="region of interest" description="Disordered" evidence="6">
    <location>
        <begin position="239"/>
        <end position="263"/>
    </location>
</feature>
<evidence type="ECO:0000256" key="1">
    <source>
        <dbReference type="ARBA" id="ARBA00005417"/>
    </source>
</evidence>
<dbReference type="SUPFAM" id="SSF52540">
    <property type="entry name" value="P-loop containing nucleoside triphosphate hydrolases"/>
    <property type="match status" value="1"/>
</dbReference>
<dbReference type="SUPFAM" id="SSF49785">
    <property type="entry name" value="Galactose-binding domain-like"/>
    <property type="match status" value="1"/>
</dbReference>
<feature type="domain" description="ABC transporter" evidence="8">
    <location>
        <begin position="647"/>
        <end position="875"/>
    </location>
</feature>